<name>A0A1C4Z337_MICEC</name>
<dbReference type="InterPro" id="IPR050109">
    <property type="entry name" value="HTH-type_TetR-like_transc_reg"/>
</dbReference>
<dbReference type="Proteomes" id="UP000198253">
    <property type="component" value="Chromosome I"/>
</dbReference>
<dbReference type="InterPro" id="IPR009057">
    <property type="entry name" value="Homeodomain-like_sf"/>
</dbReference>
<proteinExistence type="predicted"/>
<accession>A0A1C4Z337</accession>
<dbReference type="InParanoid" id="A0A1C4Z337"/>
<keyword evidence="5" id="KW-1185">Reference proteome</keyword>
<dbReference type="RefSeq" id="WP_088983564.1">
    <property type="nucleotide sequence ID" value="NZ_LT607413.1"/>
</dbReference>
<evidence type="ECO:0000313" key="4">
    <source>
        <dbReference type="EMBL" id="SCF27380.1"/>
    </source>
</evidence>
<organism evidence="4 5">
    <name type="scientific">Micromonospora echinospora</name>
    <name type="common">Micromonospora purpurea</name>
    <dbReference type="NCBI Taxonomy" id="1877"/>
    <lineage>
        <taxon>Bacteria</taxon>
        <taxon>Bacillati</taxon>
        <taxon>Actinomycetota</taxon>
        <taxon>Actinomycetes</taxon>
        <taxon>Micromonosporales</taxon>
        <taxon>Micromonosporaceae</taxon>
        <taxon>Micromonospora</taxon>
    </lineage>
</organism>
<keyword evidence="1" id="KW-0805">Transcription regulation</keyword>
<dbReference type="Pfam" id="PF00440">
    <property type="entry name" value="TetR_N"/>
    <property type="match status" value="1"/>
</dbReference>
<dbReference type="PROSITE" id="PS50977">
    <property type="entry name" value="HTH_TETR_2"/>
    <property type="match status" value="1"/>
</dbReference>
<evidence type="ECO:0000313" key="5">
    <source>
        <dbReference type="Proteomes" id="UP000198253"/>
    </source>
</evidence>
<dbReference type="OrthoDB" id="9806334at2"/>
<dbReference type="PRINTS" id="PR00455">
    <property type="entry name" value="HTHTETR"/>
</dbReference>
<keyword evidence="3" id="KW-0804">Transcription</keyword>
<dbReference type="AlphaFoldDB" id="A0A1C4Z337"/>
<dbReference type="GO" id="GO:0003700">
    <property type="term" value="F:DNA-binding transcription factor activity"/>
    <property type="evidence" value="ECO:0007669"/>
    <property type="project" value="TreeGrafter"/>
</dbReference>
<dbReference type="PANTHER" id="PTHR30055:SF234">
    <property type="entry name" value="HTH-TYPE TRANSCRIPTIONAL REGULATOR BETI"/>
    <property type="match status" value="1"/>
</dbReference>
<dbReference type="Pfam" id="PF17937">
    <property type="entry name" value="TetR_C_28"/>
    <property type="match status" value="1"/>
</dbReference>
<dbReference type="InterPro" id="IPR041479">
    <property type="entry name" value="TetR_CgmR_C"/>
</dbReference>
<evidence type="ECO:0000256" key="1">
    <source>
        <dbReference type="ARBA" id="ARBA00023015"/>
    </source>
</evidence>
<gene>
    <name evidence="4" type="ORF">GA0070618_4718</name>
</gene>
<evidence type="ECO:0000256" key="2">
    <source>
        <dbReference type="ARBA" id="ARBA00023125"/>
    </source>
</evidence>
<dbReference type="EMBL" id="LT607413">
    <property type="protein sequence ID" value="SCF27380.1"/>
    <property type="molecule type" value="Genomic_DNA"/>
</dbReference>
<evidence type="ECO:0000256" key="3">
    <source>
        <dbReference type="ARBA" id="ARBA00023163"/>
    </source>
</evidence>
<dbReference type="PANTHER" id="PTHR30055">
    <property type="entry name" value="HTH-TYPE TRANSCRIPTIONAL REGULATOR RUTR"/>
    <property type="match status" value="1"/>
</dbReference>
<reference evidence="5" key="1">
    <citation type="submission" date="2016-06" db="EMBL/GenBank/DDBJ databases">
        <authorList>
            <person name="Varghese N."/>
            <person name="Submissions Spin"/>
        </authorList>
    </citation>
    <scope>NUCLEOTIDE SEQUENCE [LARGE SCALE GENOMIC DNA]</scope>
    <source>
        <strain evidence="5">DSM 43816</strain>
    </source>
</reference>
<dbReference type="GO" id="GO:0000976">
    <property type="term" value="F:transcription cis-regulatory region binding"/>
    <property type="evidence" value="ECO:0007669"/>
    <property type="project" value="TreeGrafter"/>
</dbReference>
<dbReference type="InterPro" id="IPR001647">
    <property type="entry name" value="HTH_TetR"/>
</dbReference>
<dbReference type="Gene3D" id="1.10.357.10">
    <property type="entry name" value="Tetracycline Repressor, domain 2"/>
    <property type="match status" value="1"/>
</dbReference>
<protein>
    <submittedName>
        <fullName evidence="4">Transcriptional regulator, TetR family</fullName>
    </submittedName>
</protein>
<keyword evidence="2" id="KW-0238">DNA-binding</keyword>
<sequence length="194" mass="20910">MQGRERDTVRTRRVVLDAAAKVVGTHGSGASVDAIAREAGVSKSGLLHHFRSRDQLLLALAEDIAEQFAATVYAAVDPRDHAPGRLVRGYVNATFDDLLDGSTVPEQAMLAATLSTVPGVAEVLQRDKQRWREAFDADGLHPQRALLIVRAADGVAVAGLYEGDSDPEELRQTRRLLLALSRQDGPLVDLPEVG</sequence>
<dbReference type="SUPFAM" id="SSF46689">
    <property type="entry name" value="Homeodomain-like"/>
    <property type="match status" value="1"/>
</dbReference>